<comment type="caution">
    <text evidence="2">The sequence shown here is derived from an EMBL/GenBank/DDBJ whole genome shotgun (WGS) entry which is preliminary data.</text>
</comment>
<protein>
    <submittedName>
        <fullName evidence="2">Uncharacterized protein</fullName>
    </submittedName>
</protein>
<dbReference type="AlphaFoldDB" id="A0A4S3JWD1"/>
<gene>
    <name evidence="2" type="ORF">EYZ11_000712</name>
</gene>
<name>A0A4S3JWD1_9EURO</name>
<evidence type="ECO:0000313" key="2">
    <source>
        <dbReference type="EMBL" id="THC99782.1"/>
    </source>
</evidence>
<feature type="region of interest" description="Disordered" evidence="1">
    <location>
        <begin position="47"/>
        <end position="74"/>
    </location>
</feature>
<dbReference type="EMBL" id="SOSA01000011">
    <property type="protein sequence ID" value="THC99782.1"/>
    <property type="molecule type" value="Genomic_DNA"/>
</dbReference>
<dbReference type="VEuPathDB" id="FungiDB:EYZ11_000712"/>
<organism evidence="2 3">
    <name type="scientific">Aspergillus tanneri</name>
    <dbReference type="NCBI Taxonomy" id="1220188"/>
    <lineage>
        <taxon>Eukaryota</taxon>
        <taxon>Fungi</taxon>
        <taxon>Dikarya</taxon>
        <taxon>Ascomycota</taxon>
        <taxon>Pezizomycotina</taxon>
        <taxon>Eurotiomycetes</taxon>
        <taxon>Eurotiomycetidae</taxon>
        <taxon>Eurotiales</taxon>
        <taxon>Aspergillaceae</taxon>
        <taxon>Aspergillus</taxon>
        <taxon>Aspergillus subgen. Circumdati</taxon>
    </lineage>
</organism>
<keyword evidence="3" id="KW-1185">Reference proteome</keyword>
<evidence type="ECO:0000313" key="3">
    <source>
        <dbReference type="Proteomes" id="UP000308092"/>
    </source>
</evidence>
<accession>A0A4S3JWD1</accession>
<proteinExistence type="predicted"/>
<sequence>MNLFNRLKNSRDCGAYLCDSIINARELAFRDLQNVLESGEATLERSNNVLKNSKPVRDEKGVSHRSPCELSINPQSVKHGGMIRSVEKESPLEKTHAEEMTRSIKLAYL</sequence>
<dbReference type="Proteomes" id="UP000308092">
    <property type="component" value="Unassembled WGS sequence"/>
</dbReference>
<evidence type="ECO:0000256" key="1">
    <source>
        <dbReference type="SAM" id="MobiDB-lite"/>
    </source>
</evidence>
<reference evidence="2 3" key="1">
    <citation type="submission" date="2019-03" db="EMBL/GenBank/DDBJ databases">
        <title>The genome sequence of a newly discovered highly antifungal drug resistant Aspergillus species, Aspergillus tanneri NIH 1004.</title>
        <authorList>
            <person name="Mounaud S."/>
            <person name="Singh I."/>
            <person name="Joardar V."/>
            <person name="Pakala S."/>
            <person name="Pakala S."/>
            <person name="Venepally P."/>
            <person name="Hoover J."/>
            <person name="Nierman W."/>
            <person name="Chung J."/>
            <person name="Losada L."/>
        </authorList>
    </citation>
    <scope>NUCLEOTIDE SEQUENCE [LARGE SCALE GENOMIC DNA]</scope>
    <source>
        <strain evidence="2 3">NIH1004</strain>
    </source>
</reference>